<comment type="caution">
    <text evidence="1">The sequence shown here is derived from an EMBL/GenBank/DDBJ whole genome shotgun (WGS) entry which is preliminary data.</text>
</comment>
<sequence length="156" mass="16531">MSGTIGKFDMGFKNKFEIDTSGGLDPKSVTDATFARLAAGVSSVTPAKGETTDNTVYYDTEDGNGNMDVTGMAVTLAFSGHRLYGDPAQDFVASKFTEIGDSVKTLCRWTETDGTVFVSQCTITALVPFGGNANAKQTFSFTLNMNGTIVKQPPTP</sequence>
<dbReference type="EMBL" id="AODM01000066">
    <property type="protein sequence ID" value="EUJ47652.1"/>
    <property type="molecule type" value="Genomic_DNA"/>
</dbReference>
<dbReference type="PATRIC" id="fig|1265822.4.peg.3675"/>
<proteinExistence type="predicted"/>
<dbReference type="NCBIfam" id="NF047353">
    <property type="entry name" value="tube_lmo2291"/>
    <property type="match status" value="1"/>
</dbReference>
<gene>
    <name evidence="1" type="ORF">MCOL2_18069</name>
</gene>
<evidence type="ECO:0000313" key="2">
    <source>
        <dbReference type="Proteomes" id="UP000019241"/>
    </source>
</evidence>
<dbReference type="Proteomes" id="UP000019241">
    <property type="component" value="Unassembled WGS sequence"/>
</dbReference>
<organism evidence="1 2">
    <name type="scientific">Listeria fleischmannii FSL S10-1203</name>
    <dbReference type="NCBI Taxonomy" id="1265822"/>
    <lineage>
        <taxon>Bacteria</taxon>
        <taxon>Bacillati</taxon>
        <taxon>Bacillota</taxon>
        <taxon>Bacilli</taxon>
        <taxon>Bacillales</taxon>
        <taxon>Listeriaceae</taxon>
        <taxon>Listeria</taxon>
    </lineage>
</organism>
<evidence type="ECO:0000313" key="1">
    <source>
        <dbReference type="EMBL" id="EUJ47652.1"/>
    </source>
</evidence>
<protein>
    <recommendedName>
        <fullName evidence="3">Capsid protein</fullName>
    </recommendedName>
</protein>
<dbReference type="AlphaFoldDB" id="W7D6I4"/>
<accession>W7D6I4</accession>
<reference evidence="1 2" key="1">
    <citation type="submission" date="2012-12" db="EMBL/GenBank/DDBJ databases">
        <title>Novel taxa of Listeriaceae from agricultural environments in the United States.</title>
        <authorList>
            <person name="den Bakker H.C."/>
            <person name="Allred A."/>
            <person name="Warchocki S."/>
            <person name="Wright E.M."/>
            <person name="Burrell A."/>
            <person name="Nightingale K.K."/>
            <person name="Kephart D."/>
            <person name="Wiedmann M."/>
        </authorList>
    </citation>
    <scope>NUCLEOTIDE SEQUENCE [LARGE SCALE GENOMIC DNA]</scope>
    <source>
        <strain evidence="1 2">FSL S10-1203</strain>
    </source>
</reference>
<name>W7D6I4_9LIST</name>
<dbReference type="RefSeq" id="WP_036064889.1">
    <property type="nucleotide sequence ID" value="NZ_AODM01000066.1"/>
</dbReference>
<evidence type="ECO:0008006" key="3">
    <source>
        <dbReference type="Google" id="ProtNLM"/>
    </source>
</evidence>